<keyword evidence="5" id="KW-0676">Redox-active center</keyword>
<dbReference type="SUPFAM" id="SSF88946">
    <property type="entry name" value="Sigma2 domain of RNA polymerase sigma factors"/>
    <property type="match status" value="1"/>
</dbReference>
<dbReference type="Gene3D" id="2.60.40.1120">
    <property type="entry name" value="Carboxypeptidase-like, regulatory domain"/>
    <property type="match status" value="1"/>
</dbReference>
<evidence type="ECO:0000259" key="7">
    <source>
        <dbReference type="PROSITE" id="PS51352"/>
    </source>
</evidence>
<evidence type="ECO:0000256" key="3">
    <source>
        <dbReference type="ARBA" id="ARBA00023082"/>
    </source>
</evidence>
<dbReference type="Pfam" id="PF08281">
    <property type="entry name" value="Sigma70_r4_2"/>
    <property type="match status" value="1"/>
</dbReference>
<dbReference type="GO" id="GO:0016987">
    <property type="term" value="F:sigma factor activity"/>
    <property type="evidence" value="ECO:0007669"/>
    <property type="project" value="UniProtKB-KW"/>
</dbReference>
<dbReference type="Gene3D" id="1.10.1740.10">
    <property type="match status" value="1"/>
</dbReference>
<dbReference type="InterPro" id="IPR036388">
    <property type="entry name" value="WH-like_DNA-bd_sf"/>
</dbReference>
<dbReference type="Pfam" id="PF04542">
    <property type="entry name" value="Sigma70_r2"/>
    <property type="match status" value="1"/>
</dbReference>
<feature type="domain" description="Thioredoxin" evidence="7">
    <location>
        <begin position="1086"/>
        <end position="1227"/>
    </location>
</feature>
<evidence type="ECO:0000313" key="9">
    <source>
        <dbReference type="Proteomes" id="UP000324233"/>
    </source>
</evidence>
<dbReference type="Pfam" id="PF00578">
    <property type="entry name" value="AhpC-TSA"/>
    <property type="match status" value="1"/>
</dbReference>
<dbReference type="Gene3D" id="1.10.10.10">
    <property type="entry name" value="Winged helix-like DNA-binding domain superfamily/Winged helix DNA-binding domain"/>
    <property type="match status" value="1"/>
</dbReference>
<dbReference type="InterPro" id="IPR039425">
    <property type="entry name" value="RNA_pol_sigma-70-like"/>
</dbReference>
<dbReference type="KEGG" id="agv:OJF2_03420"/>
<evidence type="ECO:0000313" key="8">
    <source>
        <dbReference type="EMBL" id="QEH31875.1"/>
    </source>
</evidence>
<evidence type="ECO:0000256" key="1">
    <source>
        <dbReference type="ARBA" id="ARBA00010641"/>
    </source>
</evidence>
<feature type="compositionally biased region" description="Pro residues" evidence="6">
    <location>
        <begin position="285"/>
        <end position="307"/>
    </location>
</feature>
<dbReference type="NCBIfam" id="TIGR02937">
    <property type="entry name" value="sigma70-ECF"/>
    <property type="match status" value="1"/>
</dbReference>
<dbReference type="InterPro" id="IPR000866">
    <property type="entry name" value="AhpC/TSA"/>
</dbReference>
<dbReference type="SUPFAM" id="SSF52833">
    <property type="entry name" value="Thioredoxin-like"/>
    <property type="match status" value="1"/>
</dbReference>
<dbReference type="InterPro" id="IPR013325">
    <property type="entry name" value="RNA_pol_sigma_r2"/>
</dbReference>
<dbReference type="SUPFAM" id="SSF88659">
    <property type="entry name" value="Sigma3 and sigma4 domains of RNA polymerase sigma factors"/>
    <property type="match status" value="1"/>
</dbReference>
<gene>
    <name evidence="8" type="primary">sigE_3</name>
    <name evidence="8" type="ORF">OJF2_03420</name>
</gene>
<dbReference type="GO" id="GO:0016491">
    <property type="term" value="F:oxidoreductase activity"/>
    <property type="evidence" value="ECO:0007669"/>
    <property type="project" value="InterPro"/>
</dbReference>
<name>A0A5B9VVR3_9BACT</name>
<evidence type="ECO:0000256" key="2">
    <source>
        <dbReference type="ARBA" id="ARBA00023015"/>
    </source>
</evidence>
<evidence type="ECO:0000256" key="5">
    <source>
        <dbReference type="ARBA" id="ARBA00023284"/>
    </source>
</evidence>
<reference evidence="8 9" key="1">
    <citation type="submission" date="2019-08" db="EMBL/GenBank/DDBJ databases">
        <title>Deep-cultivation of Planctomycetes and their phenomic and genomic characterization uncovers novel biology.</title>
        <authorList>
            <person name="Wiegand S."/>
            <person name="Jogler M."/>
            <person name="Boedeker C."/>
            <person name="Pinto D."/>
            <person name="Vollmers J."/>
            <person name="Rivas-Marin E."/>
            <person name="Kohn T."/>
            <person name="Peeters S.H."/>
            <person name="Heuer A."/>
            <person name="Rast P."/>
            <person name="Oberbeckmann S."/>
            <person name="Bunk B."/>
            <person name="Jeske O."/>
            <person name="Meyerdierks A."/>
            <person name="Storesund J.E."/>
            <person name="Kallscheuer N."/>
            <person name="Luecker S."/>
            <person name="Lage O.M."/>
            <person name="Pohl T."/>
            <person name="Merkel B.J."/>
            <person name="Hornburger P."/>
            <person name="Mueller R.-W."/>
            <person name="Bruemmer F."/>
            <person name="Labrenz M."/>
            <person name="Spormann A.M."/>
            <person name="Op den Camp H."/>
            <person name="Overmann J."/>
            <person name="Amann R."/>
            <person name="Jetten M.S.M."/>
            <person name="Mascher T."/>
            <person name="Medema M.H."/>
            <person name="Devos D.P."/>
            <person name="Kaster A.-K."/>
            <person name="Ovreas L."/>
            <person name="Rohde M."/>
            <person name="Galperin M.Y."/>
            <person name="Jogler C."/>
        </authorList>
    </citation>
    <scope>NUCLEOTIDE SEQUENCE [LARGE SCALE GENOMIC DNA]</scope>
    <source>
        <strain evidence="8 9">OJF2</strain>
    </source>
</reference>
<protein>
    <submittedName>
        <fullName evidence="8">ECF RNA polymerase sigma factor SigE</fullName>
    </submittedName>
</protein>
<dbReference type="SUPFAM" id="SSF49452">
    <property type="entry name" value="Starch-binding domain-like"/>
    <property type="match status" value="1"/>
</dbReference>
<dbReference type="PANTHER" id="PTHR43133">
    <property type="entry name" value="RNA POLYMERASE ECF-TYPE SIGMA FACTO"/>
    <property type="match status" value="1"/>
</dbReference>
<dbReference type="InterPro" id="IPR036249">
    <property type="entry name" value="Thioredoxin-like_sf"/>
</dbReference>
<dbReference type="CDD" id="cd02966">
    <property type="entry name" value="TlpA_like_family"/>
    <property type="match status" value="1"/>
</dbReference>
<dbReference type="GO" id="GO:0003677">
    <property type="term" value="F:DNA binding"/>
    <property type="evidence" value="ECO:0007669"/>
    <property type="project" value="InterPro"/>
</dbReference>
<dbReference type="EMBL" id="CP042997">
    <property type="protein sequence ID" value="QEH31875.1"/>
    <property type="molecule type" value="Genomic_DNA"/>
</dbReference>
<sequence>MASGTLGASPMPLRDLFGGGTAVGLGDAELLRRYAGSGDEAAFAALVARHGPMVAATCRAVLRDHHDAEDAFQATFLVLARKAGSVRAGEALGGWLHRVAYRAAVQRRIEVGRRRRAEVEARPMEVPDRGPAAADFEACSMLHQEIDRLPEALRLPVVLCDLEGLTYEQAAGRLRCTAPALYHRLAKGRKRLRDRLVRRGLTAAAAGTTIEASRATASAAVPAAWASAAVAAGAGGTVPPAVASLAHSLIRSLLMSRIKTMAVGILALGAMISAGVVALAAARPEPAPSATPTPTPPPPRAASPPPATEGRGSRFTVEARDLATDALMPDVRIELKATDGSGSKVGFTSNADGPGVSRFSLSGEARYLHLTARRPGYVPQAMRWDYDANAPAPPDRFLFQMEKATTVRGHVVDQDDRPVAGATVVIDVSKRYPKSGQWVDLKWEDTRADANGRWSFDGVPAEPDSVKLTAYHLQYLTENNAYMPEEFKPHSALRDGSAALRLRRGTPVEVTVRSAEGRPVAGAEVFYGLGRRFGNALPPARTDDRGRLTLGIKPGTASSLTARAPGFGPAKEAIRVGDRPLRVELALPAPHVLKGRVLDPTRKPIAGATVHLSWDGPAARAGEDRGGEAIALERSTDAEGRFAWNEAPANGIHVSVAAGGFTADRSPILDADAAIEHEILMTTPTHVKGSVVDAETGRPISGFTLTHGAAWNRGDPLIWQRGDDIDREAKKAPGSFELTFHQPADRYALRVSVEGYLPGESGLFAPDGTPHALTFRLRRAGPIRGRVLRADGSPAAGGLVYLVPPEEADSIEYLSIENGEIRDGERSAEETAKIGPDGRITLPPREGNFALVALCDAGFAIVHRRDIRGEAAIRLTPWARVSGSVTLDGKPAAGLAIQSQDPDRPLPIPGEPRIDARYYVKTDAEGRFEFRRVMPGHLQLGRWVPNGVERRIWFVSLATIDVESGKAYDLAIGRSGRRVAGRLEIPGDGVWMIRKAEIVAKDSKGKEPMPAIGVEVLQDGRIRAQDLRPGDYRLRIAIHEPPPADACGWGRLIASHEHTFTVDGTADDGPLDLGTLRPVEVAGRTLAVGDVAPDLPFRTLDGKDMKLADFRGKFVLLDFWATWCAPCLAEMPNLAAIHEAYGLDPRFALISVSLDDKAAEAAYAAKAEKWAWRQGHVGPESPAVAAYGATSIPATFLIGPDGEVLATGLRGEALRSAVAAAVGPPPGPDGPRSR</sequence>
<dbReference type="GO" id="GO:0030246">
    <property type="term" value="F:carbohydrate binding"/>
    <property type="evidence" value="ECO:0007669"/>
    <property type="project" value="InterPro"/>
</dbReference>
<keyword evidence="3" id="KW-0731">Sigma factor</keyword>
<organism evidence="8 9">
    <name type="scientific">Aquisphaera giovannonii</name>
    <dbReference type="NCBI Taxonomy" id="406548"/>
    <lineage>
        <taxon>Bacteria</taxon>
        <taxon>Pseudomonadati</taxon>
        <taxon>Planctomycetota</taxon>
        <taxon>Planctomycetia</taxon>
        <taxon>Isosphaerales</taxon>
        <taxon>Isosphaeraceae</taxon>
        <taxon>Aquisphaera</taxon>
    </lineage>
</organism>
<dbReference type="AlphaFoldDB" id="A0A5B9VVR3"/>
<evidence type="ECO:0000256" key="4">
    <source>
        <dbReference type="ARBA" id="ARBA00023163"/>
    </source>
</evidence>
<dbReference type="InterPro" id="IPR013784">
    <property type="entry name" value="Carb-bd-like_fold"/>
</dbReference>
<dbReference type="InterPro" id="IPR007627">
    <property type="entry name" value="RNA_pol_sigma70_r2"/>
</dbReference>
<dbReference type="GO" id="GO:0016209">
    <property type="term" value="F:antioxidant activity"/>
    <property type="evidence" value="ECO:0007669"/>
    <property type="project" value="InterPro"/>
</dbReference>
<proteinExistence type="inferred from homology"/>
<evidence type="ECO:0000256" key="6">
    <source>
        <dbReference type="SAM" id="MobiDB-lite"/>
    </source>
</evidence>
<dbReference type="InterPro" id="IPR013766">
    <property type="entry name" value="Thioredoxin_domain"/>
</dbReference>
<dbReference type="GO" id="GO:0006352">
    <property type="term" value="P:DNA-templated transcription initiation"/>
    <property type="evidence" value="ECO:0007669"/>
    <property type="project" value="InterPro"/>
</dbReference>
<dbReference type="InterPro" id="IPR008969">
    <property type="entry name" value="CarboxyPept-like_regulatory"/>
</dbReference>
<dbReference type="PROSITE" id="PS00194">
    <property type="entry name" value="THIOREDOXIN_1"/>
    <property type="match status" value="1"/>
</dbReference>
<feature type="region of interest" description="Disordered" evidence="6">
    <location>
        <begin position="285"/>
        <end position="314"/>
    </location>
</feature>
<dbReference type="RefSeq" id="WP_168221535.1">
    <property type="nucleotide sequence ID" value="NZ_CP042997.1"/>
</dbReference>
<dbReference type="PANTHER" id="PTHR43133:SF51">
    <property type="entry name" value="RNA POLYMERASE SIGMA FACTOR"/>
    <property type="match status" value="1"/>
</dbReference>
<keyword evidence="4" id="KW-0804">Transcription</keyword>
<accession>A0A5B9VVR3</accession>
<dbReference type="InterPro" id="IPR014284">
    <property type="entry name" value="RNA_pol_sigma-70_dom"/>
</dbReference>
<keyword evidence="2" id="KW-0805">Transcription regulation</keyword>
<dbReference type="PROSITE" id="PS51352">
    <property type="entry name" value="THIOREDOXIN_2"/>
    <property type="match status" value="1"/>
</dbReference>
<comment type="similarity">
    <text evidence="1">Belongs to the sigma-70 factor family. ECF subfamily.</text>
</comment>
<dbReference type="Gene3D" id="3.40.30.10">
    <property type="entry name" value="Glutaredoxin"/>
    <property type="match status" value="1"/>
</dbReference>
<keyword evidence="9" id="KW-1185">Reference proteome</keyword>
<dbReference type="SUPFAM" id="SSF49464">
    <property type="entry name" value="Carboxypeptidase regulatory domain-like"/>
    <property type="match status" value="2"/>
</dbReference>
<dbReference type="Proteomes" id="UP000324233">
    <property type="component" value="Chromosome"/>
</dbReference>
<dbReference type="InterPro" id="IPR017937">
    <property type="entry name" value="Thioredoxin_CS"/>
</dbReference>
<dbReference type="InterPro" id="IPR013249">
    <property type="entry name" value="RNA_pol_sigma70_r4_t2"/>
</dbReference>
<dbReference type="InterPro" id="IPR013324">
    <property type="entry name" value="RNA_pol_sigma_r3/r4-like"/>
</dbReference>